<dbReference type="InterPro" id="IPR006384">
    <property type="entry name" value="HAD_hydro_PyrdxlP_Pase-like"/>
</dbReference>
<dbReference type="GeneTree" id="ENSGT00390000007741"/>
<evidence type="ECO:0000256" key="1">
    <source>
        <dbReference type="ARBA" id="ARBA00001946"/>
    </source>
</evidence>
<dbReference type="NCBIfam" id="TIGR01488">
    <property type="entry name" value="HAD-SF-IB"/>
    <property type="match status" value="1"/>
</dbReference>
<accession>A0A3Q2CYP2</accession>
<keyword evidence="5 6" id="KW-0460">Magnesium</keyword>
<dbReference type="AlphaFoldDB" id="A0A3Q2CYP2"/>
<dbReference type="InterPro" id="IPR016965">
    <property type="entry name" value="Pase_PHOSPHO-typ"/>
</dbReference>
<keyword evidence="4" id="KW-0378">Hydrolase</keyword>
<evidence type="ECO:0000256" key="3">
    <source>
        <dbReference type="ARBA" id="ARBA00022723"/>
    </source>
</evidence>
<evidence type="ECO:0000256" key="6">
    <source>
        <dbReference type="PIRSR" id="PIRSR031051-3"/>
    </source>
</evidence>
<proteinExistence type="inferred from homology"/>
<dbReference type="OMA" id="HNLADCF"/>
<sequence length="238" mass="26647">MSSEHGEVHELFFHYSFCLDFRCLPGQTLPDSVKRSYRRDHWTEYMGRVMAYIGEQGVVPDTIRSVMETIPFTPGMVDLLTFISQNKSSVDCIIISDSNTLFIDWILKGAGLQAAVDQVFSNPAGINESGYMEVKHYHSHDCERCPVNMCKKKILETYLSQKPGYGRVFYVGDGRNDLCPTSCLRSHDAVMPRKGFTLEKLLAAQKDQEGSSSVGAEVIGWSSGTEILQELKGSLQSQ</sequence>
<evidence type="ECO:0000256" key="4">
    <source>
        <dbReference type="ARBA" id="ARBA00022801"/>
    </source>
</evidence>
<feature type="binding site" evidence="6">
    <location>
        <position position="173"/>
    </location>
    <ligand>
        <name>Mg(2+)</name>
        <dbReference type="ChEBI" id="CHEBI:18420"/>
    </ligand>
</feature>
<dbReference type="PANTHER" id="PTHR20889:SF1">
    <property type="entry name" value="PYRIDOXAL PHOSPHATE PHOSPHATASE PHOSPHO2"/>
    <property type="match status" value="1"/>
</dbReference>
<dbReference type="PANTHER" id="PTHR20889">
    <property type="entry name" value="PHOSPHATASE, ORPHAN 1, 2"/>
    <property type="match status" value="1"/>
</dbReference>
<dbReference type="SUPFAM" id="SSF56784">
    <property type="entry name" value="HAD-like"/>
    <property type="match status" value="1"/>
</dbReference>
<dbReference type="InterPro" id="IPR036412">
    <property type="entry name" value="HAD-like_sf"/>
</dbReference>
<dbReference type="GO" id="GO:0016791">
    <property type="term" value="F:phosphatase activity"/>
    <property type="evidence" value="ECO:0007669"/>
    <property type="project" value="InterPro"/>
</dbReference>
<evidence type="ECO:0000313" key="7">
    <source>
        <dbReference type="Ensembl" id="ENSCVAP00000011042.1"/>
    </source>
</evidence>
<dbReference type="NCBIfam" id="TIGR01489">
    <property type="entry name" value="DKMTPPase-SF"/>
    <property type="match status" value="1"/>
</dbReference>
<evidence type="ECO:0000313" key="8">
    <source>
        <dbReference type="Proteomes" id="UP000265020"/>
    </source>
</evidence>
<protein>
    <submittedName>
        <fullName evidence="7">Phosphatase, orphan 2</fullName>
    </submittedName>
</protein>
<reference evidence="7" key="2">
    <citation type="submission" date="2025-09" db="UniProtKB">
        <authorList>
            <consortium name="Ensembl"/>
        </authorList>
    </citation>
    <scope>IDENTIFICATION</scope>
</reference>
<dbReference type="Pfam" id="PF06888">
    <property type="entry name" value="Put_Phosphatase"/>
    <property type="match status" value="1"/>
</dbReference>
<comment type="cofactor">
    <cofactor evidence="1 6">
        <name>Mg(2+)</name>
        <dbReference type="ChEBI" id="CHEBI:18420"/>
    </cofactor>
</comment>
<dbReference type="Gene3D" id="3.40.50.1000">
    <property type="entry name" value="HAD superfamily/HAD-like"/>
    <property type="match status" value="1"/>
</dbReference>
<keyword evidence="8" id="KW-1185">Reference proteome</keyword>
<evidence type="ECO:0000256" key="5">
    <source>
        <dbReference type="ARBA" id="ARBA00022842"/>
    </source>
</evidence>
<dbReference type="STRING" id="28743.ENSCVAP00000011042"/>
<dbReference type="PIRSF" id="PIRSF031051">
    <property type="entry name" value="PyrdxlP_Pase_PHOSPHO2"/>
    <property type="match status" value="1"/>
</dbReference>
<organism evidence="7 8">
    <name type="scientific">Cyprinodon variegatus</name>
    <name type="common">Sheepshead minnow</name>
    <dbReference type="NCBI Taxonomy" id="28743"/>
    <lineage>
        <taxon>Eukaryota</taxon>
        <taxon>Metazoa</taxon>
        <taxon>Chordata</taxon>
        <taxon>Craniata</taxon>
        <taxon>Vertebrata</taxon>
        <taxon>Euteleostomi</taxon>
        <taxon>Actinopterygii</taxon>
        <taxon>Neopterygii</taxon>
        <taxon>Teleostei</taxon>
        <taxon>Neoteleostei</taxon>
        <taxon>Acanthomorphata</taxon>
        <taxon>Ovalentaria</taxon>
        <taxon>Atherinomorphae</taxon>
        <taxon>Cyprinodontiformes</taxon>
        <taxon>Cyprinodontidae</taxon>
        <taxon>Cyprinodon</taxon>
    </lineage>
</organism>
<dbReference type="GO" id="GO:0046872">
    <property type="term" value="F:metal ion binding"/>
    <property type="evidence" value="ECO:0007669"/>
    <property type="project" value="UniProtKB-KW"/>
</dbReference>
<comment type="similarity">
    <text evidence="2">Belongs to the HAD-like hydrolase superfamily. PHOSPHO family.</text>
</comment>
<dbReference type="InterPro" id="IPR023214">
    <property type="entry name" value="HAD_sf"/>
</dbReference>
<dbReference type="Proteomes" id="UP000265020">
    <property type="component" value="Unassembled WGS sequence"/>
</dbReference>
<dbReference type="Ensembl" id="ENSCVAT00000017910.1">
    <property type="protein sequence ID" value="ENSCVAP00000011042.1"/>
    <property type="gene ID" value="ENSCVAG00000013239.1"/>
</dbReference>
<reference evidence="7" key="1">
    <citation type="submission" date="2025-08" db="UniProtKB">
        <authorList>
            <consortium name="Ensembl"/>
        </authorList>
    </citation>
    <scope>IDENTIFICATION</scope>
</reference>
<name>A0A3Q2CYP2_CYPVA</name>
<keyword evidence="3 6" id="KW-0479">Metal-binding</keyword>
<evidence type="ECO:0000256" key="2">
    <source>
        <dbReference type="ARBA" id="ARBA00008541"/>
    </source>
</evidence>